<protein>
    <submittedName>
        <fullName evidence="1">Uncharacterized protein</fullName>
    </submittedName>
</protein>
<accession>A0AAE0XXC6</accession>
<dbReference type="AlphaFoldDB" id="A0AAE0XXC6"/>
<name>A0AAE0XXC6_9GAST</name>
<dbReference type="EMBL" id="JAWDGP010007362">
    <property type="protein sequence ID" value="KAK3723390.1"/>
    <property type="molecule type" value="Genomic_DNA"/>
</dbReference>
<sequence length="115" mass="13040">MECPTALDQNLTTRYGGCQKIPRDLTRQVRESTIAAADDSQTRVSRSSWRPHNVSALDFRFVASLAQEGNDHRFMNTNPDGTSQQAVRVEDVMGGEFLRSRLGFLVSSELFRFRE</sequence>
<reference evidence="1" key="1">
    <citation type="journal article" date="2023" name="G3 (Bethesda)">
        <title>A reference genome for the long-term kleptoplast-retaining sea slug Elysia crispata morphotype clarki.</title>
        <authorList>
            <person name="Eastman K.E."/>
            <person name="Pendleton A.L."/>
            <person name="Shaikh M.A."/>
            <person name="Suttiyut T."/>
            <person name="Ogas R."/>
            <person name="Tomko P."/>
            <person name="Gavelis G."/>
            <person name="Widhalm J.R."/>
            <person name="Wisecaver J.H."/>
        </authorList>
    </citation>
    <scope>NUCLEOTIDE SEQUENCE</scope>
    <source>
        <strain evidence="1">ECLA1</strain>
    </source>
</reference>
<evidence type="ECO:0000313" key="2">
    <source>
        <dbReference type="Proteomes" id="UP001283361"/>
    </source>
</evidence>
<gene>
    <name evidence="1" type="ORF">RRG08_044295</name>
</gene>
<keyword evidence="2" id="KW-1185">Reference proteome</keyword>
<dbReference type="Proteomes" id="UP001283361">
    <property type="component" value="Unassembled WGS sequence"/>
</dbReference>
<organism evidence="1 2">
    <name type="scientific">Elysia crispata</name>
    <name type="common">lettuce slug</name>
    <dbReference type="NCBI Taxonomy" id="231223"/>
    <lineage>
        <taxon>Eukaryota</taxon>
        <taxon>Metazoa</taxon>
        <taxon>Spiralia</taxon>
        <taxon>Lophotrochozoa</taxon>
        <taxon>Mollusca</taxon>
        <taxon>Gastropoda</taxon>
        <taxon>Heterobranchia</taxon>
        <taxon>Euthyneura</taxon>
        <taxon>Panpulmonata</taxon>
        <taxon>Sacoglossa</taxon>
        <taxon>Placobranchoidea</taxon>
        <taxon>Plakobranchidae</taxon>
        <taxon>Elysia</taxon>
    </lineage>
</organism>
<comment type="caution">
    <text evidence="1">The sequence shown here is derived from an EMBL/GenBank/DDBJ whole genome shotgun (WGS) entry which is preliminary data.</text>
</comment>
<evidence type="ECO:0000313" key="1">
    <source>
        <dbReference type="EMBL" id="KAK3723390.1"/>
    </source>
</evidence>
<proteinExistence type="predicted"/>